<dbReference type="RefSeq" id="WP_090943074.1">
    <property type="nucleotide sequence ID" value="NZ_FOTS01000060.1"/>
</dbReference>
<protein>
    <submittedName>
        <fullName evidence="1">Uncharacterized protein</fullName>
    </submittedName>
</protein>
<organism evidence="1 2">
    <name type="scientific">Pelosinus propionicus DSM 13327</name>
    <dbReference type="NCBI Taxonomy" id="1123291"/>
    <lineage>
        <taxon>Bacteria</taxon>
        <taxon>Bacillati</taxon>
        <taxon>Bacillota</taxon>
        <taxon>Negativicutes</taxon>
        <taxon>Selenomonadales</taxon>
        <taxon>Sporomusaceae</taxon>
        <taxon>Pelosinus</taxon>
    </lineage>
</organism>
<proteinExistence type="predicted"/>
<dbReference type="AlphaFoldDB" id="A0A1I4PA93"/>
<gene>
    <name evidence="1" type="ORF">SAMN04490355_106017</name>
</gene>
<evidence type="ECO:0000313" key="1">
    <source>
        <dbReference type="EMBL" id="SFM24629.1"/>
    </source>
</evidence>
<dbReference type="Proteomes" id="UP000199520">
    <property type="component" value="Unassembled WGS sequence"/>
</dbReference>
<reference evidence="2" key="1">
    <citation type="submission" date="2016-10" db="EMBL/GenBank/DDBJ databases">
        <authorList>
            <person name="Varghese N."/>
            <person name="Submissions S."/>
        </authorList>
    </citation>
    <scope>NUCLEOTIDE SEQUENCE [LARGE SCALE GENOMIC DNA]</scope>
    <source>
        <strain evidence="2">DSM 13327</strain>
    </source>
</reference>
<keyword evidence="2" id="KW-1185">Reference proteome</keyword>
<name>A0A1I4PA93_9FIRM</name>
<accession>A0A1I4PA93</accession>
<evidence type="ECO:0000313" key="2">
    <source>
        <dbReference type="Proteomes" id="UP000199520"/>
    </source>
</evidence>
<dbReference type="EMBL" id="FOTS01000060">
    <property type="protein sequence ID" value="SFM24629.1"/>
    <property type="molecule type" value="Genomic_DNA"/>
</dbReference>
<sequence length="76" mass="8568">MIKIVFVGDTGRKIYIGKKEVYDSWHPPTINELSQILRAYEITEGFGNLYHYIANGGIYQGNLKVTASYEGGCIDH</sequence>